<comment type="similarity">
    <text evidence="2 8">Belongs to the class-V pyridoxal-phosphate-dependent aminotransferase family. Csd subfamily.</text>
</comment>
<comment type="catalytic activity">
    <reaction evidence="6 8">
        <text>(sulfur carrier)-H + L-cysteine = (sulfur carrier)-SH + L-alanine</text>
        <dbReference type="Rhea" id="RHEA:43892"/>
        <dbReference type="Rhea" id="RHEA-COMP:14737"/>
        <dbReference type="Rhea" id="RHEA-COMP:14739"/>
        <dbReference type="ChEBI" id="CHEBI:29917"/>
        <dbReference type="ChEBI" id="CHEBI:35235"/>
        <dbReference type="ChEBI" id="CHEBI:57972"/>
        <dbReference type="ChEBI" id="CHEBI:64428"/>
        <dbReference type="EC" id="2.8.1.7"/>
    </reaction>
</comment>
<dbReference type="NCBIfam" id="TIGR01979">
    <property type="entry name" value="sufS"/>
    <property type="match status" value="1"/>
</dbReference>
<evidence type="ECO:0000256" key="2">
    <source>
        <dbReference type="ARBA" id="ARBA00010447"/>
    </source>
</evidence>
<keyword evidence="11" id="KW-1185">Reference proteome</keyword>
<gene>
    <name evidence="10" type="ORF">SAMN05428998_14721</name>
</gene>
<dbReference type="GO" id="GO:0016829">
    <property type="term" value="F:lyase activity"/>
    <property type="evidence" value="ECO:0007669"/>
    <property type="project" value="UniProtKB-KW"/>
</dbReference>
<dbReference type="RefSeq" id="WP_085126956.1">
    <property type="nucleotide sequence ID" value="NZ_FWZX01000047.1"/>
</dbReference>
<proteinExistence type="inferred from homology"/>
<keyword evidence="10" id="KW-0456">Lyase</keyword>
<evidence type="ECO:0000313" key="10">
    <source>
        <dbReference type="EMBL" id="SMF82606.1"/>
    </source>
</evidence>
<protein>
    <recommendedName>
        <fullName evidence="3 8">Cysteine desulfurase</fullName>
        <ecNumber evidence="3 8">2.8.1.7</ecNumber>
    </recommendedName>
</protein>
<dbReference type="AlphaFoldDB" id="A0A1Y6CY74"/>
<dbReference type="Pfam" id="PF00266">
    <property type="entry name" value="Aminotran_5"/>
    <property type="match status" value="1"/>
</dbReference>
<comment type="function">
    <text evidence="8">Catalyzes the removal of elemental sulfur and selenium atoms from L-cysteine, L-cystine, L-selenocysteine, and L-selenocystine to produce L-alanine.</text>
</comment>
<dbReference type="InterPro" id="IPR015421">
    <property type="entry name" value="PyrdxlP-dep_Trfase_major"/>
</dbReference>
<name>A0A1Y6CY74_9PROT</name>
<dbReference type="PROSITE" id="PS00595">
    <property type="entry name" value="AA_TRANSFER_CLASS_5"/>
    <property type="match status" value="1"/>
</dbReference>
<dbReference type="Proteomes" id="UP000192917">
    <property type="component" value="Unassembled WGS sequence"/>
</dbReference>
<dbReference type="InterPro" id="IPR015422">
    <property type="entry name" value="PyrdxlP-dep_Trfase_small"/>
</dbReference>
<evidence type="ECO:0000256" key="6">
    <source>
        <dbReference type="ARBA" id="ARBA00050776"/>
    </source>
</evidence>
<keyword evidence="5 8" id="KW-0663">Pyridoxal phosphate</keyword>
<reference evidence="10 11" key="1">
    <citation type="submission" date="2017-04" db="EMBL/GenBank/DDBJ databases">
        <authorList>
            <person name="Afonso C.L."/>
            <person name="Miller P.J."/>
            <person name="Scott M.A."/>
            <person name="Spackman E."/>
            <person name="Goraichik I."/>
            <person name="Dimitrov K.M."/>
            <person name="Suarez D.L."/>
            <person name="Swayne D.E."/>
        </authorList>
    </citation>
    <scope>NUCLEOTIDE SEQUENCE [LARGE SCALE GENOMIC DNA]</scope>
    <source>
        <strain evidence="10 11">USBA 355</strain>
    </source>
</reference>
<feature type="domain" description="Aminotransferase class V" evidence="9">
    <location>
        <begin position="33"/>
        <end position="402"/>
    </location>
</feature>
<dbReference type="PANTHER" id="PTHR43586">
    <property type="entry name" value="CYSTEINE DESULFURASE"/>
    <property type="match status" value="1"/>
</dbReference>
<dbReference type="GO" id="GO:0030170">
    <property type="term" value="F:pyridoxal phosphate binding"/>
    <property type="evidence" value="ECO:0007669"/>
    <property type="project" value="UniProtKB-UniRule"/>
</dbReference>
<dbReference type="InterPro" id="IPR000192">
    <property type="entry name" value="Aminotrans_V_dom"/>
</dbReference>
<dbReference type="InterPro" id="IPR015424">
    <property type="entry name" value="PyrdxlP-dep_Trfase"/>
</dbReference>
<dbReference type="GO" id="GO:0006534">
    <property type="term" value="P:cysteine metabolic process"/>
    <property type="evidence" value="ECO:0007669"/>
    <property type="project" value="UniProtKB-UniRule"/>
</dbReference>
<dbReference type="GO" id="GO:0031071">
    <property type="term" value="F:cysteine desulfurase activity"/>
    <property type="evidence" value="ECO:0007669"/>
    <property type="project" value="UniProtKB-UniRule"/>
</dbReference>
<evidence type="ECO:0000256" key="3">
    <source>
        <dbReference type="ARBA" id="ARBA00012239"/>
    </source>
</evidence>
<evidence type="ECO:0000256" key="1">
    <source>
        <dbReference type="ARBA" id="ARBA00001933"/>
    </source>
</evidence>
<evidence type="ECO:0000256" key="5">
    <source>
        <dbReference type="ARBA" id="ARBA00022898"/>
    </source>
</evidence>
<dbReference type="PANTHER" id="PTHR43586:SF8">
    <property type="entry name" value="CYSTEINE DESULFURASE 1, CHLOROPLASTIC"/>
    <property type="match status" value="1"/>
</dbReference>
<sequence>MSTAEALDQPYDVEAVRADFPILHRPVYGKPLVFLDSAASAQKPRQVIEAVSRLYETEYANVHRGLYYLSDRATTAFEAAREKVRGFLGAASEREIVFTRNGTEAINLVAGSWGRQTLKAGDEILVTELEHHANIVPWQLLCQATGALLKVARIEDDGRLDMASFERQLSERTKLVAVAHMSNVLGTILPVAEIVAKAKAVGATTLIDGCQGAVHGKVDVRALGCDFYVITGHKLYGPTGIGALYGREALLEAMPPYQGGGEMIDVVTFEGSTWAELPHKFEAGTPAIAQAVGLGAAIDYLQRLGVERVAAHEHALLNHATQRLAAIDGLRIVGTAPGKGGVISLHADFAHANDIGLILDREGVAVRTGNHCAQPLMARLGLTATARASLACYNRHEDVEALATALEKVKAKLG</sequence>
<evidence type="ECO:0000256" key="8">
    <source>
        <dbReference type="RuleBase" id="RU004506"/>
    </source>
</evidence>
<evidence type="ECO:0000313" key="11">
    <source>
        <dbReference type="Proteomes" id="UP000192917"/>
    </source>
</evidence>
<evidence type="ECO:0000259" key="9">
    <source>
        <dbReference type="Pfam" id="PF00266"/>
    </source>
</evidence>
<comment type="cofactor">
    <cofactor evidence="1 7">
        <name>pyridoxal 5'-phosphate</name>
        <dbReference type="ChEBI" id="CHEBI:597326"/>
    </cofactor>
</comment>
<dbReference type="Gene3D" id="3.40.640.10">
    <property type="entry name" value="Type I PLP-dependent aspartate aminotransferase-like (Major domain)"/>
    <property type="match status" value="1"/>
</dbReference>
<dbReference type="EC" id="2.8.1.7" evidence="3 8"/>
<evidence type="ECO:0000256" key="4">
    <source>
        <dbReference type="ARBA" id="ARBA00022679"/>
    </source>
</evidence>
<dbReference type="InterPro" id="IPR020578">
    <property type="entry name" value="Aminotrans_V_PyrdxlP_BS"/>
</dbReference>
<dbReference type="EMBL" id="FWZX01000047">
    <property type="protein sequence ID" value="SMF82606.1"/>
    <property type="molecule type" value="Genomic_DNA"/>
</dbReference>
<accession>A0A1Y6CY74</accession>
<keyword evidence="4 8" id="KW-0808">Transferase</keyword>
<dbReference type="SUPFAM" id="SSF53383">
    <property type="entry name" value="PLP-dependent transferases"/>
    <property type="match status" value="1"/>
</dbReference>
<dbReference type="CDD" id="cd06453">
    <property type="entry name" value="SufS_like"/>
    <property type="match status" value="1"/>
</dbReference>
<dbReference type="Gene3D" id="3.90.1150.10">
    <property type="entry name" value="Aspartate Aminotransferase, domain 1"/>
    <property type="match status" value="1"/>
</dbReference>
<dbReference type="STRING" id="560819.SAMN05428998_14721"/>
<evidence type="ECO:0000256" key="7">
    <source>
        <dbReference type="RuleBase" id="RU004504"/>
    </source>
</evidence>
<dbReference type="InterPro" id="IPR010970">
    <property type="entry name" value="Cys_dSase_SufS"/>
</dbReference>
<organism evidence="10 11">
    <name type="scientific">Tistlia consotensis USBA 355</name>
    <dbReference type="NCBI Taxonomy" id="560819"/>
    <lineage>
        <taxon>Bacteria</taxon>
        <taxon>Pseudomonadati</taxon>
        <taxon>Pseudomonadota</taxon>
        <taxon>Alphaproteobacteria</taxon>
        <taxon>Rhodospirillales</taxon>
        <taxon>Rhodovibrionaceae</taxon>
        <taxon>Tistlia</taxon>
    </lineage>
</organism>